<dbReference type="InterPro" id="IPR020963">
    <property type="entry name" value="ArabinofuranosylTrfase_AftA_N"/>
</dbReference>
<dbReference type="RefSeq" id="WP_343071521.1">
    <property type="nucleotide sequence ID" value="NZ_JACHIV010000001.1"/>
</dbReference>
<dbReference type="GO" id="GO:0016757">
    <property type="term" value="F:glycosyltransferase activity"/>
    <property type="evidence" value="ECO:0007669"/>
    <property type="project" value="UniProtKB-KW"/>
</dbReference>
<keyword evidence="7 16" id="KW-0808">Transferase</keyword>
<evidence type="ECO:0000313" key="17">
    <source>
        <dbReference type="Proteomes" id="UP000580474"/>
    </source>
</evidence>
<sequence length="650" mass="71026">MRLPLRSAVSELLAGSAVAAVISLALQFAVARLGISEPSFAPEALASLGAGLVLLITFGLLAFGRHRFPRPVRLAGTWAALSAFTTLALAIPLQATRYYFGGSSTDNGFRLQYMTRMASTWGLSDMNYADTAPYYPGGWFWLGGRFANLLGWEGWAAYKPYALIWVAVTSVVAFTLWSVVVRRRLALLAAVVTSLAGMLHGIEEPYAWPSAAWLAPIAVLTWHAMRREQRAPRWTLICVGGYVGFAAVTYTLHFGFAVLLIVAMAVVAGVSRVRRGEAGWATTKRMFLRLLPIGIVSAVISLLVWAPYVLATHVFTDNPRSAALHYLPEDGSFLPVPMTDASAFGALCLAGFAWLIVRARSSEVAGAMLTLVIAIYAWFGLSTLALVAKTTLLAFRLNVILGVVLAVAGVFALLEFIGWVRDRVDVGYAARITTLSCALGLLGAITLTQGAIGTALATSTEQAYEDYYPTGDNAKGARDPEKTGSWADDVYREISRLTGRPPQRDLLLSTDYKLMSFRPYWGFQQETPHYANPLADYDERAAEIERWTKARTAPELVELLRRSEFTAPNVFVLRNPASPVASEADRERAADPSDENAGKLALNLKGDAFPQLPNVRDYDVHFDPAVFDGPQFERRDVGPYTIIAVRENVR</sequence>
<proteinExistence type="inferred from homology"/>
<feature type="transmembrane region" description="Helical" evidence="13">
    <location>
        <begin position="399"/>
        <end position="420"/>
    </location>
</feature>
<dbReference type="EC" id="2.4.2.46" evidence="4"/>
<keyword evidence="6" id="KW-1003">Cell membrane</keyword>
<dbReference type="EMBL" id="JACHIV010000001">
    <property type="protein sequence ID" value="MBB5071178.1"/>
    <property type="molecule type" value="Genomic_DNA"/>
</dbReference>
<comment type="catalytic activity">
    <reaction evidence="12">
        <text>Adds an alpha-D-arabinofuranosyl group from trans,octacis-decaprenylphospho-beta-D-arabinofuranose at the 5-O-position of the eighth, tenth and twelfth galactofuranose unit of the galactofuranan chain of [beta-D-galactofuranosyl-(1-&gt;5)-beta-D-galactofuranosyl-(1-&gt;6)]14-beta-D-galactofuranosyl-(1-&gt;5)-beta-D-galactofuranosyl-(1-&gt;4)-alpha-L-rhamnopyranosyl-(1-&gt;3)-N-acetyl-alpha-D-glucosaminyl-diphospho-trans,octacis-decaprenol.</text>
        <dbReference type="EC" id="2.4.2.46"/>
    </reaction>
</comment>
<feature type="transmembrane region" description="Helical" evidence="13">
    <location>
        <begin position="75"/>
        <end position="95"/>
    </location>
</feature>
<evidence type="ECO:0000256" key="7">
    <source>
        <dbReference type="ARBA" id="ARBA00022679"/>
    </source>
</evidence>
<evidence type="ECO:0000256" key="9">
    <source>
        <dbReference type="ARBA" id="ARBA00022989"/>
    </source>
</evidence>
<dbReference type="GO" id="GO:0045227">
    <property type="term" value="P:capsule polysaccharide biosynthetic process"/>
    <property type="evidence" value="ECO:0007669"/>
    <property type="project" value="UniProtKB-UniPathway"/>
</dbReference>
<feature type="transmembrane region" description="Helical" evidence="13">
    <location>
        <begin position="364"/>
        <end position="387"/>
    </location>
</feature>
<evidence type="ECO:0000259" key="15">
    <source>
        <dbReference type="Pfam" id="PF12250"/>
    </source>
</evidence>
<keyword evidence="10 13" id="KW-0472">Membrane</keyword>
<evidence type="ECO:0000256" key="1">
    <source>
        <dbReference type="ARBA" id="ARBA00004651"/>
    </source>
</evidence>
<dbReference type="AlphaFoldDB" id="A0A840NLH7"/>
<feature type="transmembrane region" description="Helical" evidence="13">
    <location>
        <begin position="341"/>
        <end position="357"/>
    </location>
</feature>
<name>A0A840NLH7_9PSEU</name>
<dbReference type="Proteomes" id="UP000580474">
    <property type="component" value="Unassembled WGS sequence"/>
</dbReference>
<evidence type="ECO:0000313" key="16">
    <source>
        <dbReference type="EMBL" id="MBB5071178.1"/>
    </source>
</evidence>
<dbReference type="Pfam" id="PF12249">
    <property type="entry name" value="AftA_C"/>
    <property type="match status" value="1"/>
</dbReference>
<feature type="domain" description="Arabinofuranosyltransferase AftA C-terminal" evidence="14">
    <location>
        <begin position="452"/>
        <end position="644"/>
    </location>
</feature>
<evidence type="ECO:0000256" key="8">
    <source>
        <dbReference type="ARBA" id="ARBA00022692"/>
    </source>
</evidence>
<feature type="transmembrane region" description="Helical" evidence="13">
    <location>
        <begin position="185"/>
        <end position="202"/>
    </location>
</feature>
<organism evidence="16 17">
    <name type="scientific">Saccharopolyspora gloriosae</name>
    <dbReference type="NCBI Taxonomy" id="455344"/>
    <lineage>
        <taxon>Bacteria</taxon>
        <taxon>Bacillati</taxon>
        <taxon>Actinomycetota</taxon>
        <taxon>Actinomycetes</taxon>
        <taxon>Pseudonocardiales</taxon>
        <taxon>Pseudonocardiaceae</taxon>
        <taxon>Saccharopolyspora</taxon>
    </lineage>
</organism>
<feature type="transmembrane region" description="Helical" evidence="13">
    <location>
        <begin position="44"/>
        <end position="63"/>
    </location>
</feature>
<feature type="transmembrane region" description="Helical" evidence="13">
    <location>
        <begin position="256"/>
        <end position="274"/>
    </location>
</feature>
<comment type="caution">
    <text evidence="16">The sequence shown here is derived from an EMBL/GenBank/DDBJ whole genome shotgun (WGS) entry which is preliminary data.</text>
</comment>
<dbReference type="GO" id="GO:0044038">
    <property type="term" value="P:cell wall macromolecule biosynthetic process"/>
    <property type="evidence" value="ECO:0007669"/>
    <property type="project" value="InterPro"/>
</dbReference>
<dbReference type="InterPro" id="IPR020959">
    <property type="entry name" value="ArabinofuranosylTrfase_AftA_C"/>
</dbReference>
<feature type="transmembrane region" description="Helical" evidence="13">
    <location>
        <begin position="286"/>
        <end position="310"/>
    </location>
</feature>
<evidence type="ECO:0000256" key="6">
    <source>
        <dbReference type="ARBA" id="ARBA00022475"/>
    </source>
</evidence>
<evidence type="ECO:0000256" key="12">
    <source>
        <dbReference type="ARBA" id="ARBA00034030"/>
    </source>
</evidence>
<gene>
    <name evidence="16" type="ORF">BJ969_004266</name>
</gene>
<evidence type="ECO:0000256" key="3">
    <source>
        <dbReference type="ARBA" id="ARBA00009655"/>
    </source>
</evidence>
<comment type="similarity">
    <text evidence="3">Belongs to the glycosyltransferase 85 family.</text>
</comment>
<keyword evidence="16" id="KW-0328">Glycosyltransferase</keyword>
<evidence type="ECO:0000256" key="13">
    <source>
        <dbReference type="SAM" id="Phobius"/>
    </source>
</evidence>
<comment type="subcellular location">
    <subcellularLocation>
        <location evidence="1">Cell membrane</location>
        <topology evidence="1">Multi-pass membrane protein</topology>
    </subcellularLocation>
</comment>
<evidence type="ECO:0000256" key="11">
    <source>
        <dbReference type="ARBA" id="ARBA00033184"/>
    </source>
</evidence>
<evidence type="ECO:0000256" key="10">
    <source>
        <dbReference type="ARBA" id="ARBA00023136"/>
    </source>
</evidence>
<evidence type="ECO:0000256" key="5">
    <source>
        <dbReference type="ARBA" id="ARBA00020482"/>
    </source>
</evidence>
<evidence type="ECO:0000256" key="4">
    <source>
        <dbReference type="ARBA" id="ARBA00012037"/>
    </source>
</evidence>
<keyword evidence="8 13" id="KW-0812">Transmembrane</keyword>
<feature type="transmembrane region" description="Helical" evidence="13">
    <location>
        <begin position="162"/>
        <end position="180"/>
    </location>
</feature>
<dbReference type="UniPathway" id="UPA00963"/>
<feature type="transmembrane region" description="Helical" evidence="13">
    <location>
        <begin position="232"/>
        <end position="250"/>
    </location>
</feature>
<keyword evidence="17" id="KW-1185">Reference proteome</keyword>
<feature type="transmembrane region" description="Helical" evidence="13">
    <location>
        <begin position="208"/>
        <end position="225"/>
    </location>
</feature>
<dbReference type="GO" id="GO:0005886">
    <property type="term" value="C:plasma membrane"/>
    <property type="evidence" value="ECO:0007669"/>
    <property type="project" value="UniProtKB-SubCell"/>
</dbReference>
<evidence type="ECO:0000259" key="14">
    <source>
        <dbReference type="Pfam" id="PF12249"/>
    </source>
</evidence>
<dbReference type="Pfam" id="PF12250">
    <property type="entry name" value="AftA_N"/>
    <property type="match status" value="1"/>
</dbReference>
<evidence type="ECO:0000256" key="2">
    <source>
        <dbReference type="ARBA" id="ARBA00004776"/>
    </source>
</evidence>
<comment type="pathway">
    <text evidence="2">Cell wall biogenesis; cell wall polysaccharide biosynthesis.</text>
</comment>
<keyword evidence="9 13" id="KW-1133">Transmembrane helix</keyword>
<feature type="transmembrane region" description="Helical" evidence="13">
    <location>
        <begin position="12"/>
        <end position="32"/>
    </location>
</feature>
<feature type="transmembrane region" description="Helical" evidence="13">
    <location>
        <begin position="432"/>
        <end position="452"/>
    </location>
</feature>
<protein>
    <recommendedName>
        <fullName evidence="5">Galactan 5-O-arabinofuranosyltransferase</fullName>
        <ecNumber evidence="4">2.4.2.46</ecNumber>
    </recommendedName>
    <alternativeName>
        <fullName evidence="11">Arabinofuranosyltransferase AftA</fullName>
    </alternativeName>
</protein>
<accession>A0A840NLH7</accession>
<feature type="domain" description="Arabinofuranosyltransferase AftA N-terminal" evidence="15">
    <location>
        <begin position="12"/>
        <end position="443"/>
    </location>
</feature>
<reference evidence="16 17" key="1">
    <citation type="submission" date="2020-08" db="EMBL/GenBank/DDBJ databases">
        <title>Sequencing the genomes of 1000 actinobacteria strains.</title>
        <authorList>
            <person name="Klenk H.-P."/>
        </authorList>
    </citation>
    <scope>NUCLEOTIDE SEQUENCE [LARGE SCALE GENOMIC DNA]</scope>
    <source>
        <strain evidence="16 17">DSM 45582</strain>
    </source>
</reference>